<dbReference type="OrthoDB" id="194358at2759"/>
<dbReference type="GO" id="GO:0015087">
    <property type="term" value="F:cobalt ion transmembrane transporter activity"/>
    <property type="evidence" value="ECO:0007669"/>
    <property type="project" value="TreeGrafter"/>
</dbReference>
<keyword evidence="8" id="KW-1185">Reference proteome</keyword>
<dbReference type="GO" id="GO:0050897">
    <property type="term" value="F:cobalt ion binding"/>
    <property type="evidence" value="ECO:0007669"/>
    <property type="project" value="TreeGrafter"/>
</dbReference>
<sequence>MASTARRSSTLSTRSAKQRKYSTDRHQRAAELSIRIEEGHGRPLRCPPPLVREEDSPSTTTTTTPTSFVQDFFSRPSQAKKGHVAAASSLTHSDFFPCPLDVHPGQRVRGFSDAAAIAFDDEKKHGLVVDAQEEQPLAFTNPFPEPNPQQQLELEQRAAVFRRVNTDINAEEAQIRITRSASDVVGRRAGASRPIDRIRRCLGIKPAIKPGAISGIKHAAGLATTHATAILSQKPAPLFKRRALYVLEYDVDDQGVLLCAPPKLCENVAGLRKHLEEDEHAESLLRLIYVCNNEEAINYLSNAFGISGSSAETGERSFRDWMQDDRDTRRASHKAIRWRPAFDIARGVICMAFGLDFGSLVVPRQETPSPHSHSHHHHHHHHHHPHLHRHPQQHQHAQQPVQPTTRPSLYRQRISVYMQRASSQALPGPRVTRFNSGSRHLHDMAKRDTIIICEYSSGEAGEIVSANVLLGLNPGALFPPPAPFAFSPGAQEDTRKTPAPVVDTTRRSASTPTLQAVLSHVFDGLYQLWRDQIALIHEPHAALEDHIYAHPADSSRARDVWAMSQRLHNMLKLVNRHSKVVEAVQDDFAVFAEFAEMMMMVDKYPYQYQYQYYHYHDGGGGKWHGGGAPEQWRPGEDGFSGARERSSGGPRGAGSGGGGGGGSSIGSNATTWLTPLLDDFEVLAENIGTDYLEPLEHMIDLMYKSVTIRDSKVSLELNASLWRLSWITFIFLPLTFLVGAFGMNVDALRDNPSLKWYFVAAVPLMLAVFFLWFAMRRFAPGRDRAGLLDAAVLGAGLGTRSL</sequence>
<feature type="compositionally biased region" description="Basic residues" evidence="5">
    <location>
        <begin position="372"/>
        <end position="393"/>
    </location>
</feature>
<feature type="region of interest" description="Disordered" evidence="5">
    <location>
        <begin position="364"/>
        <end position="405"/>
    </location>
</feature>
<feature type="compositionally biased region" description="Gly residues" evidence="5">
    <location>
        <begin position="649"/>
        <end position="664"/>
    </location>
</feature>
<dbReference type="SUPFAM" id="SSF144083">
    <property type="entry name" value="Magnesium transport protein CorA, transmembrane region"/>
    <property type="match status" value="1"/>
</dbReference>
<reference evidence="7 8" key="1">
    <citation type="submission" date="2016-04" db="EMBL/GenBank/DDBJ databases">
        <title>Draft genome of Fonsecaea erecta CBS 125763.</title>
        <authorList>
            <person name="Weiss V.A."/>
            <person name="Vicente V.A."/>
            <person name="Raittz R.T."/>
            <person name="Moreno L.F."/>
            <person name="De Souza E.M."/>
            <person name="Pedrosa F.O."/>
            <person name="Steffens M.B."/>
            <person name="Faoro H."/>
            <person name="Tadra-Sfeir M.Z."/>
            <person name="Najafzadeh M.J."/>
            <person name="Felipe M.S."/>
            <person name="Teixeira M."/>
            <person name="Sun J."/>
            <person name="Xi L."/>
            <person name="Gomes R."/>
            <person name="De Azevedo C.M."/>
            <person name="Salgado C.G."/>
            <person name="Da Silva M.B."/>
            <person name="Nascimento M.F."/>
            <person name="Queiroz-Telles F."/>
            <person name="Attili D.S."/>
            <person name="Gorbushina A."/>
        </authorList>
    </citation>
    <scope>NUCLEOTIDE SEQUENCE [LARGE SCALE GENOMIC DNA]</scope>
    <source>
        <strain evidence="7 8">CBS 125763</strain>
    </source>
</reference>
<dbReference type="AlphaFoldDB" id="A0A178ZVY2"/>
<dbReference type="GO" id="GO:0015095">
    <property type="term" value="F:magnesium ion transmembrane transporter activity"/>
    <property type="evidence" value="ECO:0007669"/>
    <property type="project" value="TreeGrafter"/>
</dbReference>
<dbReference type="GeneID" id="30007269"/>
<evidence type="ECO:0000256" key="3">
    <source>
        <dbReference type="ARBA" id="ARBA00022989"/>
    </source>
</evidence>
<feature type="compositionally biased region" description="Low complexity" evidence="5">
    <location>
        <begin position="394"/>
        <end position="403"/>
    </location>
</feature>
<feature type="compositionally biased region" description="Low complexity" evidence="5">
    <location>
        <begin position="57"/>
        <end position="67"/>
    </location>
</feature>
<keyword evidence="4 6" id="KW-0472">Membrane</keyword>
<evidence type="ECO:0000256" key="5">
    <source>
        <dbReference type="SAM" id="MobiDB-lite"/>
    </source>
</evidence>
<dbReference type="Gene3D" id="1.20.58.340">
    <property type="entry name" value="Magnesium transport protein CorA, transmembrane region"/>
    <property type="match status" value="1"/>
</dbReference>
<evidence type="ECO:0000313" key="7">
    <source>
        <dbReference type="EMBL" id="OAP63872.1"/>
    </source>
</evidence>
<feature type="transmembrane region" description="Helical" evidence="6">
    <location>
        <begin position="721"/>
        <end position="742"/>
    </location>
</feature>
<dbReference type="Pfam" id="PF01544">
    <property type="entry name" value="CorA"/>
    <property type="match status" value="1"/>
</dbReference>
<evidence type="ECO:0000256" key="4">
    <source>
        <dbReference type="ARBA" id="ARBA00023136"/>
    </source>
</evidence>
<accession>A0A178ZVY2</accession>
<dbReference type="EMBL" id="LVYI01000002">
    <property type="protein sequence ID" value="OAP63872.1"/>
    <property type="molecule type" value="Genomic_DNA"/>
</dbReference>
<dbReference type="PANTHER" id="PTHR46494">
    <property type="entry name" value="CORA FAMILY METAL ION TRANSPORTER (EUROFUNG)"/>
    <property type="match status" value="1"/>
</dbReference>
<dbReference type="GO" id="GO:0000287">
    <property type="term" value="F:magnesium ion binding"/>
    <property type="evidence" value="ECO:0007669"/>
    <property type="project" value="TreeGrafter"/>
</dbReference>
<keyword evidence="3 6" id="KW-1133">Transmembrane helix</keyword>
<evidence type="ECO:0000256" key="1">
    <source>
        <dbReference type="ARBA" id="ARBA00004651"/>
    </source>
</evidence>
<organism evidence="7 8">
    <name type="scientific">Fonsecaea erecta</name>
    <dbReference type="NCBI Taxonomy" id="1367422"/>
    <lineage>
        <taxon>Eukaryota</taxon>
        <taxon>Fungi</taxon>
        <taxon>Dikarya</taxon>
        <taxon>Ascomycota</taxon>
        <taxon>Pezizomycotina</taxon>
        <taxon>Eurotiomycetes</taxon>
        <taxon>Chaetothyriomycetidae</taxon>
        <taxon>Chaetothyriales</taxon>
        <taxon>Herpotrichiellaceae</taxon>
        <taxon>Fonsecaea</taxon>
    </lineage>
</organism>
<name>A0A178ZVY2_9EURO</name>
<feature type="region of interest" description="Disordered" evidence="5">
    <location>
        <begin position="486"/>
        <end position="507"/>
    </location>
</feature>
<comment type="caution">
    <text evidence="7">The sequence shown here is derived from an EMBL/GenBank/DDBJ whole genome shotgun (WGS) entry which is preliminary data.</text>
</comment>
<protein>
    <submittedName>
        <fullName evidence="7">Uncharacterized protein</fullName>
    </submittedName>
</protein>
<dbReference type="InterPro" id="IPR045863">
    <property type="entry name" value="CorA_TM1_TM2"/>
</dbReference>
<dbReference type="RefSeq" id="XP_018697239.1">
    <property type="nucleotide sequence ID" value="XM_018834615.1"/>
</dbReference>
<feature type="region of interest" description="Disordered" evidence="5">
    <location>
        <begin position="626"/>
        <end position="664"/>
    </location>
</feature>
<evidence type="ECO:0000256" key="2">
    <source>
        <dbReference type="ARBA" id="ARBA00022692"/>
    </source>
</evidence>
<proteinExistence type="predicted"/>
<evidence type="ECO:0000313" key="8">
    <source>
        <dbReference type="Proteomes" id="UP000078343"/>
    </source>
</evidence>
<dbReference type="STRING" id="1367422.A0A178ZVY2"/>
<feature type="transmembrane region" description="Helical" evidence="6">
    <location>
        <begin position="754"/>
        <end position="774"/>
    </location>
</feature>
<feature type="region of interest" description="Disordered" evidence="5">
    <location>
        <begin position="1"/>
        <end position="69"/>
    </location>
</feature>
<evidence type="ECO:0000256" key="6">
    <source>
        <dbReference type="SAM" id="Phobius"/>
    </source>
</evidence>
<comment type="subcellular location">
    <subcellularLocation>
        <location evidence="1">Cell membrane</location>
        <topology evidence="1">Multi-pass membrane protein</topology>
    </subcellularLocation>
</comment>
<feature type="compositionally biased region" description="Basic and acidic residues" evidence="5">
    <location>
        <begin position="21"/>
        <end position="41"/>
    </location>
</feature>
<gene>
    <name evidence="7" type="ORF">AYL99_03099</name>
</gene>
<feature type="compositionally biased region" description="Low complexity" evidence="5">
    <location>
        <begin position="1"/>
        <end position="15"/>
    </location>
</feature>
<keyword evidence="2 6" id="KW-0812">Transmembrane</keyword>
<dbReference type="GO" id="GO:0005886">
    <property type="term" value="C:plasma membrane"/>
    <property type="evidence" value="ECO:0007669"/>
    <property type="project" value="UniProtKB-SubCell"/>
</dbReference>
<dbReference type="InterPro" id="IPR002523">
    <property type="entry name" value="MgTranspt_CorA/ZnTranspt_ZntB"/>
</dbReference>
<dbReference type="PANTHER" id="PTHR46494:SF1">
    <property type="entry name" value="CORA FAMILY METAL ION TRANSPORTER (EUROFUNG)"/>
    <property type="match status" value="1"/>
</dbReference>
<dbReference type="Proteomes" id="UP000078343">
    <property type="component" value="Unassembled WGS sequence"/>
</dbReference>